<evidence type="ECO:0000313" key="2">
    <source>
        <dbReference type="Proteomes" id="UP000237000"/>
    </source>
</evidence>
<proteinExistence type="predicted"/>
<gene>
    <name evidence="1" type="ORF">TorRG33x02_199690</name>
</gene>
<comment type="caution">
    <text evidence="1">The sequence shown here is derived from an EMBL/GenBank/DDBJ whole genome shotgun (WGS) entry which is preliminary data.</text>
</comment>
<name>A0A2P5EF93_TREOI</name>
<dbReference type="EMBL" id="JXTC01000166">
    <property type="protein sequence ID" value="PON84215.1"/>
    <property type="molecule type" value="Genomic_DNA"/>
</dbReference>
<protein>
    <submittedName>
        <fullName evidence="1">Uncharacterized protein</fullName>
    </submittedName>
</protein>
<reference evidence="2" key="1">
    <citation type="submission" date="2016-06" db="EMBL/GenBank/DDBJ databases">
        <title>Parallel loss of symbiosis genes in relatives of nitrogen-fixing non-legume Parasponia.</title>
        <authorList>
            <person name="Van Velzen R."/>
            <person name="Holmer R."/>
            <person name="Bu F."/>
            <person name="Rutten L."/>
            <person name="Van Zeijl A."/>
            <person name="Liu W."/>
            <person name="Santuari L."/>
            <person name="Cao Q."/>
            <person name="Sharma T."/>
            <person name="Shen D."/>
            <person name="Roswanjaya Y."/>
            <person name="Wardhani T."/>
            <person name="Kalhor M.S."/>
            <person name="Jansen J."/>
            <person name="Van den Hoogen J."/>
            <person name="Gungor B."/>
            <person name="Hartog M."/>
            <person name="Hontelez J."/>
            <person name="Verver J."/>
            <person name="Yang W.-C."/>
            <person name="Schijlen E."/>
            <person name="Repin R."/>
            <person name="Schilthuizen M."/>
            <person name="Schranz E."/>
            <person name="Heidstra R."/>
            <person name="Miyata K."/>
            <person name="Fedorova E."/>
            <person name="Kohlen W."/>
            <person name="Bisseling T."/>
            <person name="Smit S."/>
            <person name="Geurts R."/>
        </authorList>
    </citation>
    <scope>NUCLEOTIDE SEQUENCE [LARGE SCALE GENOMIC DNA]</scope>
    <source>
        <strain evidence="2">cv. RG33-2</strain>
    </source>
</reference>
<accession>A0A2P5EF93</accession>
<evidence type="ECO:0000313" key="1">
    <source>
        <dbReference type="EMBL" id="PON84215.1"/>
    </source>
</evidence>
<dbReference type="Proteomes" id="UP000237000">
    <property type="component" value="Unassembled WGS sequence"/>
</dbReference>
<dbReference type="InParanoid" id="A0A2P5EF93"/>
<organism evidence="1 2">
    <name type="scientific">Trema orientale</name>
    <name type="common">Charcoal tree</name>
    <name type="synonym">Celtis orientalis</name>
    <dbReference type="NCBI Taxonomy" id="63057"/>
    <lineage>
        <taxon>Eukaryota</taxon>
        <taxon>Viridiplantae</taxon>
        <taxon>Streptophyta</taxon>
        <taxon>Embryophyta</taxon>
        <taxon>Tracheophyta</taxon>
        <taxon>Spermatophyta</taxon>
        <taxon>Magnoliopsida</taxon>
        <taxon>eudicotyledons</taxon>
        <taxon>Gunneridae</taxon>
        <taxon>Pentapetalae</taxon>
        <taxon>rosids</taxon>
        <taxon>fabids</taxon>
        <taxon>Rosales</taxon>
        <taxon>Cannabaceae</taxon>
        <taxon>Trema</taxon>
    </lineage>
</organism>
<sequence length="97" mass="11332">MTDHNQVVGYMLFIKVDCTGRVRVNPFMVRVRKLRERNSWSHHWKSLEFLDSHLEIDQDREICLPYPKAVWIGEFAKCTGLGGASQSEAASWIRLRI</sequence>
<dbReference type="AlphaFoldDB" id="A0A2P5EF93"/>
<keyword evidence="2" id="KW-1185">Reference proteome</keyword>